<reference evidence="2" key="1">
    <citation type="submission" date="2023-01" db="EMBL/GenBank/DDBJ databases">
        <title>Sulfurovum sp. XTW-4 genome assembly.</title>
        <authorList>
            <person name="Wang J."/>
        </authorList>
    </citation>
    <scope>NUCLEOTIDE SEQUENCE</scope>
    <source>
        <strain evidence="2">XTW-4</strain>
    </source>
</reference>
<evidence type="ECO:0000259" key="1">
    <source>
        <dbReference type="Pfam" id="PF00535"/>
    </source>
</evidence>
<keyword evidence="3" id="KW-1185">Reference proteome</keyword>
<proteinExistence type="predicted"/>
<evidence type="ECO:0000313" key="3">
    <source>
        <dbReference type="Proteomes" id="UP001169066"/>
    </source>
</evidence>
<accession>A0ABT7QRI6</accession>
<dbReference type="PANTHER" id="PTHR22916">
    <property type="entry name" value="GLYCOSYLTRANSFERASE"/>
    <property type="match status" value="1"/>
</dbReference>
<dbReference type="Gene3D" id="3.90.550.10">
    <property type="entry name" value="Spore Coat Polysaccharide Biosynthesis Protein SpsA, Chain A"/>
    <property type="match status" value="1"/>
</dbReference>
<dbReference type="RefSeq" id="WP_289401689.1">
    <property type="nucleotide sequence ID" value="NZ_JAQIBC010000003.1"/>
</dbReference>
<evidence type="ECO:0000313" key="2">
    <source>
        <dbReference type="EMBL" id="MDM5263710.1"/>
    </source>
</evidence>
<feature type="domain" description="Glycosyltransferase 2-like" evidence="1">
    <location>
        <begin position="4"/>
        <end position="129"/>
    </location>
</feature>
<dbReference type="InterPro" id="IPR029044">
    <property type="entry name" value="Nucleotide-diphossugar_trans"/>
</dbReference>
<dbReference type="Pfam" id="PF00535">
    <property type="entry name" value="Glycos_transf_2"/>
    <property type="match status" value="1"/>
</dbReference>
<dbReference type="EMBL" id="JAQIBC010000003">
    <property type="protein sequence ID" value="MDM5263710.1"/>
    <property type="molecule type" value="Genomic_DNA"/>
</dbReference>
<dbReference type="SUPFAM" id="SSF53448">
    <property type="entry name" value="Nucleotide-diphospho-sugar transferases"/>
    <property type="match status" value="1"/>
</dbReference>
<protein>
    <submittedName>
        <fullName evidence="2">Glycosyltransferase family 2 protein</fullName>
    </submittedName>
</protein>
<dbReference type="InterPro" id="IPR001173">
    <property type="entry name" value="Glyco_trans_2-like"/>
</dbReference>
<organism evidence="2 3">
    <name type="scientific">Sulfurovum xiamenensis</name>
    <dbReference type="NCBI Taxonomy" id="3019066"/>
    <lineage>
        <taxon>Bacteria</taxon>
        <taxon>Pseudomonadati</taxon>
        <taxon>Campylobacterota</taxon>
        <taxon>Epsilonproteobacteria</taxon>
        <taxon>Campylobacterales</taxon>
        <taxon>Sulfurovaceae</taxon>
        <taxon>Sulfurovum</taxon>
    </lineage>
</organism>
<dbReference type="PANTHER" id="PTHR22916:SF3">
    <property type="entry name" value="UDP-GLCNAC:BETAGAL BETA-1,3-N-ACETYLGLUCOSAMINYLTRANSFERASE-LIKE PROTEIN 1"/>
    <property type="match status" value="1"/>
</dbReference>
<dbReference type="Proteomes" id="UP001169066">
    <property type="component" value="Unassembled WGS sequence"/>
</dbReference>
<gene>
    <name evidence="2" type="ORF">PF327_05805</name>
</gene>
<sequence length="249" mass="28826">MKISIITVVWNNKETIKYAIDSVLNQTYKDIEYIIVDGASSDGTVEVVQSYGDRITKFISEPDKGLYDAMNKGIKLATGDVVGILNSDDFYIDEFVIEKIVKIFQEKKVDSVFADLVYVKPDNLGNIVRYYDSSSGFPNRFQYALYPAHPTFFVKRWAYEKYGLYKTDYKIAADFDVMARFLYTRKISFSYLKEPIIKMRVGGVSTSLSSIWINSLEQLRVCRENNIKTNIFKILLKYPIKILGFFKKR</sequence>
<dbReference type="CDD" id="cd06433">
    <property type="entry name" value="GT_2_WfgS_like"/>
    <property type="match status" value="1"/>
</dbReference>
<name>A0ABT7QRI6_9BACT</name>
<comment type="caution">
    <text evidence="2">The sequence shown here is derived from an EMBL/GenBank/DDBJ whole genome shotgun (WGS) entry which is preliminary data.</text>
</comment>